<evidence type="ECO:0000313" key="5">
    <source>
        <dbReference type="Proteomes" id="UP000262142"/>
    </source>
</evidence>
<evidence type="ECO:0000256" key="1">
    <source>
        <dbReference type="ARBA" id="ARBA00001933"/>
    </source>
</evidence>
<evidence type="ECO:0000256" key="3">
    <source>
        <dbReference type="RuleBase" id="RU362118"/>
    </source>
</evidence>
<dbReference type="EC" id="4.4.1.8" evidence="4"/>
<dbReference type="AlphaFoldDB" id="A0A383TTZ2"/>
<dbReference type="InterPro" id="IPR051750">
    <property type="entry name" value="Trans-sulfuration_enzymes"/>
</dbReference>
<name>A0A383TTZ2_9FLAO</name>
<dbReference type="SUPFAM" id="SSF53383">
    <property type="entry name" value="PLP-dependent transferases"/>
    <property type="match status" value="1"/>
</dbReference>
<accession>A0A383TTZ2</accession>
<dbReference type="InterPro" id="IPR015421">
    <property type="entry name" value="PyrdxlP-dep_Trfase_major"/>
</dbReference>
<comment type="cofactor">
    <cofactor evidence="1 3">
        <name>pyridoxal 5'-phosphate</name>
        <dbReference type="ChEBI" id="CHEBI:597326"/>
    </cofactor>
</comment>
<comment type="similarity">
    <text evidence="3">Belongs to the trans-sulfuration enzymes family.</text>
</comment>
<dbReference type="PANTHER" id="PTHR42699">
    <property type="match status" value="1"/>
</dbReference>
<dbReference type="GO" id="GO:0003962">
    <property type="term" value="F:cystathionine gamma-synthase activity"/>
    <property type="evidence" value="ECO:0007669"/>
    <property type="project" value="TreeGrafter"/>
</dbReference>
<dbReference type="EMBL" id="UNSC01000001">
    <property type="protein sequence ID" value="SZD71142.1"/>
    <property type="molecule type" value="Genomic_DNA"/>
</dbReference>
<dbReference type="Gene3D" id="3.90.1150.10">
    <property type="entry name" value="Aspartate Aminotransferase, domain 1"/>
    <property type="match status" value="1"/>
</dbReference>
<dbReference type="Pfam" id="PF01053">
    <property type="entry name" value="Cys_Met_Meta_PP"/>
    <property type="match status" value="1"/>
</dbReference>
<evidence type="ECO:0000256" key="2">
    <source>
        <dbReference type="ARBA" id="ARBA00022898"/>
    </source>
</evidence>
<dbReference type="OrthoDB" id="262490at2"/>
<sequence>MNYFPLIPTGEFIPQDNPHAVSVSLPFFQDIIDYEEEKPALLQQMRSGYPRFFVNGFVKQIILKFREENVISPEFEIFVLPNERILKIIENKILQPLDYSEKWGLFFVKINKKDEIFKALKKIIRNIGAIVSSRRAEDILCDKNWIRNRFEEEIITENAPNKIKNSLAKAYGCKPSDVLLANSGTNAVFAAVETILRLQNKSKNGKIVQLGWLYLDSQEIIQSYDSECYVQLNVHDKNALENYLENNYQNLSCVVTEVITNPSLQCVDLPWLRELCLKYHLPLIVDSTLGTPYLVDVLPYCDVAVESLTKFASGNADVLMGAVIVNPSFEREKAFLQTSEDFLILPYQRDVERLAFEISGYENRVKQAAENAHQLYEFLKKQDFTAKIYAVQEGKSRENYKKIAKTTIPGVPLLGLVFEGNIRAYYDMLPFAKGPSLGTEFTLAMAYVYLAHYDLLQTEAGIDYLEKNDLNPNLLRISVGAEPIEEILKAFKNL</sequence>
<dbReference type="RefSeq" id="WP_119058810.1">
    <property type="nucleotide sequence ID" value="NZ_UNSC01000001.1"/>
</dbReference>
<keyword evidence="2 3" id="KW-0663">Pyridoxal phosphate</keyword>
<protein>
    <submittedName>
        <fullName evidence="4">Cystathionine beta-lyase</fullName>
        <ecNumber evidence="4">4.4.1.8</ecNumber>
    </submittedName>
</protein>
<keyword evidence="4" id="KW-0456">Lyase</keyword>
<evidence type="ECO:0000313" key="4">
    <source>
        <dbReference type="EMBL" id="SZD71142.1"/>
    </source>
</evidence>
<dbReference type="InterPro" id="IPR015424">
    <property type="entry name" value="PyrdxlP-dep_Trfase"/>
</dbReference>
<organism evidence="4 5">
    <name type="scientific">Candidatus Ornithobacterium hominis</name>
    <dbReference type="NCBI Taxonomy" id="2497989"/>
    <lineage>
        <taxon>Bacteria</taxon>
        <taxon>Pseudomonadati</taxon>
        <taxon>Bacteroidota</taxon>
        <taxon>Flavobacteriia</taxon>
        <taxon>Flavobacteriales</taxon>
        <taxon>Weeksellaceae</taxon>
        <taxon>Ornithobacterium</taxon>
    </lineage>
</organism>
<proteinExistence type="inferred from homology"/>
<dbReference type="GO" id="GO:0016829">
    <property type="term" value="F:lyase activity"/>
    <property type="evidence" value="ECO:0007669"/>
    <property type="project" value="UniProtKB-KW"/>
</dbReference>
<dbReference type="Gene3D" id="3.40.640.10">
    <property type="entry name" value="Type I PLP-dependent aspartate aminotransferase-like (Major domain)"/>
    <property type="match status" value="1"/>
</dbReference>
<gene>
    <name evidence="4" type="primary">metC</name>
    <name evidence="4" type="ORF">SAMEA104719789_00236</name>
</gene>
<dbReference type="Proteomes" id="UP000262142">
    <property type="component" value="Unassembled WGS sequence"/>
</dbReference>
<keyword evidence="5" id="KW-1185">Reference proteome</keyword>
<dbReference type="InterPro" id="IPR015422">
    <property type="entry name" value="PyrdxlP-dep_Trfase_small"/>
</dbReference>
<reference evidence="4 5" key="1">
    <citation type="submission" date="2018-09" db="EMBL/GenBank/DDBJ databases">
        <authorList>
            <consortium name="Pathogen Informatics"/>
        </authorList>
    </citation>
    <scope>NUCLEOTIDE SEQUENCE [LARGE SCALE GENOMIC DNA]</scope>
    <source>
        <strain evidence="4 5">OH-22767</strain>
    </source>
</reference>
<dbReference type="GO" id="GO:0030170">
    <property type="term" value="F:pyridoxal phosphate binding"/>
    <property type="evidence" value="ECO:0007669"/>
    <property type="project" value="InterPro"/>
</dbReference>
<dbReference type="GO" id="GO:0019346">
    <property type="term" value="P:transsulfuration"/>
    <property type="evidence" value="ECO:0007669"/>
    <property type="project" value="InterPro"/>
</dbReference>
<dbReference type="PANTHER" id="PTHR42699:SF1">
    <property type="entry name" value="CYSTATHIONINE GAMMA-SYNTHASE-RELATED"/>
    <property type="match status" value="1"/>
</dbReference>
<dbReference type="InterPro" id="IPR000277">
    <property type="entry name" value="Cys/Met-Metab_PyrdxlP-dep_enz"/>
</dbReference>